<dbReference type="PANTHER" id="PTHR13182">
    <property type="entry name" value="ZINC FINGER PROTEIN 622"/>
    <property type="match status" value="1"/>
</dbReference>
<evidence type="ECO:0000256" key="7">
    <source>
        <dbReference type="ARBA" id="ARBA00022833"/>
    </source>
</evidence>
<dbReference type="GO" id="GO:0042273">
    <property type="term" value="P:ribosomal large subunit biogenesis"/>
    <property type="evidence" value="ECO:0007669"/>
    <property type="project" value="UniProtKB-ARBA"/>
</dbReference>
<dbReference type="Pfam" id="PF12756">
    <property type="entry name" value="zf-C2H2_2"/>
    <property type="match status" value="1"/>
</dbReference>
<accession>A0A9K3IRI1</accession>
<evidence type="ECO:0000256" key="8">
    <source>
        <dbReference type="ARBA" id="ARBA00034126"/>
    </source>
</evidence>
<keyword evidence="5" id="KW-0677">Repeat</keyword>
<dbReference type="GO" id="GO:0008270">
    <property type="term" value="F:zinc ion binding"/>
    <property type="evidence" value="ECO:0007669"/>
    <property type="project" value="UniProtKB-KW"/>
</dbReference>
<dbReference type="PROSITE" id="PS50157">
    <property type="entry name" value="ZINC_FINGER_C2H2_2"/>
    <property type="match status" value="1"/>
</dbReference>
<dbReference type="PROSITE" id="PS00028">
    <property type="entry name" value="ZINC_FINGER_C2H2_1"/>
    <property type="match status" value="2"/>
</dbReference>
<gene>
    <name evidence="11" type="ORF">HanXRQr2_Chr06g0252711</name>
</gene>
<dbReference type="Pfam" id="PF12874">
    <property type="entry name" value="zf-met"/>
    <property type="match status" value="1"/>
</dbReference>
<evidence type="ECO:0000256" key="6">
    <source>
        <dbReference type="ARBA" id="ARBA00022771"/>
    </source>
</evidence>
<dbReference type="PANTHER" id="PTHR13182:SF8">
    <property type="entry name" value="CYTOPLASMIC 60S SUBUNIT BIOGENESIS FACTOR ZNF622"/>
    <property type="match status" value="1"/>
</dbReference>
<name>A0A9K3IRI1_HELAN</name>
<dbReference type="InterPro" id="IPR003604">
    <property type="entry name" value="Matrin/U1-like-C_Znf_C2H2"/>
</dbReference>
<evidence type="ECO:0000256" key="1">
    <source>
        <dbReference type="ARBA" id="ARBA00004496"/>
    </source>
</evidence>
<evidence type="ECO:0000256" key="5">
    <source>
        <dbReference type="ARBA" id="ARBA00022737"/>
    </source>
</evidence>
<dbReference type="Gramene" id="mRNA:HanXRQr2_Chr06g0252711">
    <property type="protein sequence ID" value="mRNA:HanXRQr2_Chr06g0252711"/>
    <property type="gene ID" value="HanXRQr2_Chr06g0252711"/>
</dbReference>
<dbReference type="AlphaFoldDB" id="A0A9K3IRI1"/>
<evidence type="ECO:0000313" key="12">
    <source>
        <dbReference type="Proteomes" id="UP000215914"/>
    </source>
</evidence>
<keyword evidence="3" id="KW-0690">Ribosome biogenesis</keyword>
<evidence type="ECO:0000256" key="4">
    <source>
        <dbReference type="ARBA" id="ARBA00022723"/>
    </source>
</evidence>
<protein>
    <submittedName>
        <fullName evidence="11">Transcription factor C2H2 family</fullName>
    </submittedName>
</protein>
<dbReference type="Pfam" id="PF12171">
    <property type="entry name" value="zf-C2H2_jaz"/>
    <property type="match status" value="1"/>
</dbReference>
<dbReference type="InterPro" id="IPR041661">
    <property type="entry name" value="ZN622/Rei1/Reh1_Znf-C2H2"/>
</dbReference>
<dbReference type="InterPro" id="IPR022755">
    <property type="entry name" value="Znf_C2H2_jaz"/>
</dbReference>
<dbReference type="GO" id="GO:0005737">
    <property type="term" value="C:cytoplasm"/>
    <property type="evidence" value="ECO:0007669"/>
    <property type="project" value="UniProtKB-SubCell"/>
</dbReference>
<dbReference type="GO" id="GO:0003676">
    <property type="term" value="F:nucleic acid binding"/>
    <property type="evidence" value="ECO:0007669"/>
    <property type="project" value="InterPro"/>
</dbReference>
<dbReference type="InterPro" id="IPR013087">
    <property type="entry name" value="Znf_C2H2_type"/>
</dbReference>
<keyword evidence="4" id="KW-0479">Metal-binding</keyword>
<reference evidence="11" key="1">
    <citation type="journal article" date="2017" name="Nature">
        <title>The sunflower genome provides insights into oil metabolism, flowering and Asterid evolution.</title>
        <authorList>
            <person name="Badouin H."/>
            <person name="Gouzy J."/>
            <person name="Grassa C.J."/>
            <person name="Murat F."/>
            <person name="Staton S.E."/>
            <person name="Cottret L."/>
            <person name="Lelandais-Briere C."/>
            <person name="Owens G.L."/>
            <person name="Carrere S."/>
            <person name="Mayjonade B."/>
            <person name="Legrand L."/>
            <person name="Gill N."/>
            <person name="Kane N.C."/>
            <person name="Bowers J.E."/>
            <person name="Hubner S."/>
            <person name="Bellec A."/>
            <person name="Berard A."/>
            <person name="Berges H."/>
            <person name="Blanchet N."/>
            <person name="Boniface M.C."/>
            <person name="Brunel D."/>
            <person name="Catrice O."/>
            <person name="Chaidir N."/>
            <person name="Claudel C."/>
            <person name="Donnadieu C."/>
            <person name="Faraut T."/>
            <person name="Fievet G."/>
            <person name="Helmstetter N."/>
            <person name="King M."/>
            <person name="Knapp S.J."/>
            <person name="Lai Z."/>
            <person name="Le Paslier M.C."/>
            <person name="Lippi Y."/>
            <person name="Lorenzon L."/>
            <person name="Mandel J.R."/>
            <person name="Marage G."/>
            <person name="Marchand G."/>
            <person name="Marquand E."/>
            <person name="Bret-Mestries E."/>
            <person name="Morien E."/>
            <person name="Nambeesan S."/>
            <person name="Nguyen T."/>
            <person name="Pegot-Espagnet P."/>
            <person name="Pouilly N."/>
            <person name="Raftis F."/>
            <person name="Sallet E."/>
            <person name="Schiex T."/>
            <person name="Thomas J."/>
            <person name="Vandecasteele C."/>
            <person name="Vares D."/>
            <person name="Vear F."/>
            <person name="Vautrin S."/>
            <person name="Crespi M."/>
            <person name="Mangin B."/>
            <person name="Burke J.M."/>
            <person name="Salse J."/>
            <person name="Munos S."/>
            <person name="Vincourt P."/>
            <person name="Rieseberg L.H."/>
            <person name="Langlade N.B."/>
        </authorList>
    </citation>
    <scope>NUCLEOTIDE SEQUENCE</scope>
    <source>
        <tissue evidence="11">Leaves</tissue>
    </source>
</reference>
<dbReference type="Proteomes" id="UP000215914">
    <property type="component" value="Unassembled WGS sequence"/>
</dbReference>
<evidence type="ECO:0000256" key="9">
    <source>
        <dbReference type="PROSITE-ProRule" id="PRU00042"/>
    </source>
</evidence>
<keyword evidence="12" id="KW-1185">Reference proteome</keyword>
<dbReference type="SMART" id="SM00355">
    <property type="entry name" value="ZnF_C2H2"/>
    <property type="match status" value="4"/>
</dbReference>
<evidence type="ECO:0000313" key="11">
    <source>
        <dbReference type="EMBL" id="KAF5801836.1"/>
    </source>
</evidence>
<comment type="caution">
    <text evidence="11">The sequence shown here is derived from an EMBL/GenBank/DDBJ whole genome shotgun (WGS) entry which is preliminary data.</text>
</comment>
<dbReference type="EMBL" id="MNCJ02000321">
    <property type="protein sequence ID" value="KAF5801836.1"/>
    <property type="molecule type" value="Genomic_DNA"/>
</dbReference>
<keyword evidence="2" id="KW-0963">Cytoplasm</keyword>
<comment type="subcellular location">
    <subcellularLocation>
        <location evidence="1">Cytoplasm</location>
    </subcellularLocation>
</comment>
<dbReference type="OrthoDB" id="19329at2759"/>
<evidence type="ECO:0000256" key="3">
    <source>
        <dbReference type="ARBA" id="ARBA00022517"/>
    </source>
</evidence>
<dbReference type="SUPFAM" id="SSF57667">
    <property type="entry name" value="beta-beta-alpha zinc fingers"/>
    <property type="match status" value="3"/>
</dbReference>
<reference evidence="11" key="2">
    <citation type="submission" date="2020-06" db="EMBL/GenBank/DDBJ databases">
        <title>Helianthus annuus Genome sequencing and assembly Release 2.</title>
        <authorList>
            <person name="Gouzy J."/>
            <person name="Langlade N."/>
            <person name="Munos S."/>
        </authorList>
    </citation>
    <scope>NUCLEOTIDE SEQUENCE</scope>
    <source>
        <tissue evidence="11">Leaves</tissue>
    </source>
</reference>
<dbReference type="InterPro" id="IPR040025">
    <property type="entry name" value="Znf622/Rei1/Reh1"/>
</dbReference>
<feature type="domain" description="C2H2-type" evidence="10">
    <location>
        <begin position="68"/>
        <end position="97"/>
    </location>
</feature>
<proteinExistence type="inferred from homology"/>
<comment type="similarity">
    <text evidence="8">Belongs to the REI1 family.</text>
</comment>
<sequence length="391" mass="44029">MLGLRCNACNKEFTDVKSQKTHYKSEWHRYNIKRKIAGVPGVTEALFLARQSALAKENSKLHETPMLYTCGLCGKGYRSSNAHAQHLKSRVHTAWASQADHQSESTAIIKPLPTRVANKLPQHDDEESDEWEEVDQDVDLLYSNHNEMDGSLSSDVDMDEGEEELDPTCCFMCDQEHKTIESCMIHMHKSHGFFIPDVEYLKDPYGFFTYLGLKVKRDYMCLYCSSSCQPFNSLEAVRKHMVAKGHCRVHYGDGDEGEAELDEFYDYSSSYVDGNGTQLATLDVGGDRIELGSGGSELIITRSTDDGISTKAIGSRGYIRYYRQQPRPSPNSIATTAVLAARYRSMGLSTVQSKENMVRMKVMNRSGVETMRSKIGMNSNVIRNLPKNVTH</sequence>
<dbReference type="InterPro" id="IPR036236">
    <property type="entry name" value="Znf_C2H2_sf"/>
</dbReference>
<evidence type="ECO:0000256" key="2">
    <source>
        <dbReference type="ARBA" id="ARBA00022490"/>
    </source>
</evidence>
<keyword evidence="6 9" id="KW-0863">Zinc-finger</keyword>
<keyword evidence="7" id="KW-0862">Zinc</keyword>
<dbReference type="SMART" id="SM00451">
    <property type="entry name" value="ZnF_U1"/>
    <property type="match status" value="1"/>
</dbReference>
<organism evidence="11 12">
    <name type="scientific">Helianthus annuus</name>
    <name type="common">Common sunflower</name>
    <dbReference type="NCBI Taxonomy" id="4232"/>
    <lineage>
        <taxon>Eukaryota</taxon>
        <taxon>Viridiplantae</taxon>
        <taxon>Streptophyta</taxon>
        <taxon>Embryophyta</taxon>
        <taxon>Tracheophyta</taxon>
        <taxon>Spermatophyta</taxon>
        <taxon>Magnoliopsida</taxon>
        <taxon>eudicotyledons</taxon>
        <taxon>Gunneridae</taxon>
        <taxon>Pentapetalae</taxon>
        <taxon>asterids</taxon>
        <taxon>campanulids</taxon>
        <taxon>Asterales</taxon>
        <taxon>Asteraceae</taxon>
        <taxon>Asteroideae</taxon>
        <taxon>Heliantheae alliance</taxon>
        <taxon>Heliantheae</taxon>
        <taxon>Helianthus</taxon>
    </lineage>
</organism>
<evidence type="ECO:0000259" key="10">
    <source>
        <dbReference type="PROSITE" id="PS50157"/>
    </source>
</evidence>